<dbReference type="Proteomes" id="UP001152533">
    <property type="component" value="Unassembled WGS sequence"/>
</dbReference>
<accession>A0A9W4RKZ6</accession>
<evidence type="ECO:0000313" key="3">
    <source>
        <dbReference type="Proteomes" id="UP001152533"/>
    </source>
</evidence>
<reference evidence="2" key="1">
    <citation type="submission" date="2022-08" db="EMBL/GenBank/DDBJ databases">
        <authorList>
            <person name="Giroux E."/>
            <person name="Giroux E."/>
        </authorList>
    </citation>
    <scope>NUCLEOTIDE SEQUENCE</scope>
    <source>
        <strain evidence="2">H1091258</strain>
    </source>
</reference>
<comment type="caution">
    <text evidence="2">The sequence shown here is derived from an EMBL/GenBank/DDBJ whole genome shotgun (WGS) entry which is preliminary data.</text>
</comment>
<proteinExistence type="predicted"/>
<name>A0A9W4RKZ6_9PEZI</name>
<feature type="compositionally biased region" description="Low complexity" evidence="1">
    <location>
        <begin position="174"/>
        <end position="185"/>
    </location>
</feature>
<gene>
    <name evidence="2" type="ORF">CGXH109_LOCUS21367</name>
</gene>
<protein>
    <submittedName>
        <fullName evidence="2">Uncharacterized protein</fullName>
    </submittedName>
</protein>
<feature type="region of interest" description="Disordered" evidence="1">
    <location>
        <begin position="111"/>
        <end position="132"/>
    </location>
</feature>
<dbReference type="AlphaFoldDB" id="A0A9W4RKZ6"/>
<sequence length="443" mass="48048">MAFAAPVSRDGFSFVGDSFSVSASGHVHRRSTLPELKAHFKAIGSGKDQPGHWYEAQLLHYGLVPSKVKGTAKMRLMEAVAAGKMTVPASLTALEKDMKKEWTKANKATMVATSKPSGTRAAGGTKRKASDVQVVATGGTSVSVSVTVNHGADVHAAKKPKATPRTTSTKQEGATKTTKSATPKANGPKTSASRTSMRDSSPTSLGQSRQTNARLATSTSSPVPRKQYARRGNPNFGGRIKDEPDFEDEYNSSSFDCTPTGAASSSTGSSRPRQTARRGNPSFGGRIKREPVVKDEFNEIPAPVSLLPLGLINGRYEVVYMGFGRSYLNEDCRYLVCTIEGDRLWVSFDFKVVRGVMQTHTRPMVSDLEPLLFHWCGEGPDGRTYDRSHEASLTFVGGGVIEGTIEFACWKYDFRAERVSGQPTRSQIPAYEMRDSWEAWCAG</sequence>
<organism evidence="2 3">
    <name type="scientific">Colletotrichum noveboracense</name>
    <dbReference type="NCBI Taxonomy" id="2664923"/>
    <lineage>
        <taxon>Eukaryota</taxon>
        <taxon>Fungi</taxon>
        <taxon>Dikarya</taxon>
        <taxon>Ascomycota</taxon>
        <taxon>Pezizomycotina</taxon>
        <taxon>Sordariomycetes</taxon>
        <taxon>Hypocreomycetidae</taxon>
        <taxon>Glomerellales</taxon>
        <taxon>Glomerellaceae</taxon>
        <taxon>Colletotrichum</taxon>
        <taxon>Colletotrichum gloeosporioides species complex</taxon>
    </lineage>
</organism>
<evidence type="ECO:0000256" key="1">
    <source>
        <dbReference type="SAM" id="MobiDB-lite"/>
    </source>
</evidence>
<feature type="region of interest" description="Disordered" evidence="1">
    <location>
        <begin position="151"/>
        <end position="290"/>
    </location>
</feature>
<keyword evidence="3" id="KW-1185">Reference proteome</keyword>
<dbReference type="EMBL" id="CAMGZC010000087">
    <property type="protein sequence ID" value="CAI0643061.1"/>
    <property type="molecule type" value="Genomic_DNA"/>
</dbReference>
<feature type="compositionally biased region" description="Polar residues" evidence="1">
    <location>
        <begin position="188"/>
        <end position="222"/>
    </location>
</feature>
<evidence type="ECO:0000313" key="2">
    <source>
        <dbReference type="EMBL" id="CAI0643061.1"/>
    </source>
</evidence>
<feature type="compositionally biased region" description="Low complexity" evidence="1">
    <location>
        <begin position="259"/>
        <end position="273"/>
    </location>
</feature>